<dbReference type="InterPro" id="IPR044203">
    <property type="entry name" value="GlbO/GLB3-like"/>
</dbReference>
<evidence type="ECO:0000256" key="5">
    <source>
        <dbReference type="ARBA" id="ARBA00023004"/>
    </source>
</evidence>
<dbReference type="RefSeq" id="WP_074948404.1">
    <property type="nucleotide sequence ID" value="NZ_BJXR01000025.1"/>
</dbReference>
<dbReference type="OrthoDB" id="9790913at2"/>
<evidence type="ECO:0000256" key="6">
    <source>
        <dbReference type="ARBA" id="ARBA00034496"/>
    </source>
</evidence>
<evidence type="ECO:0000313" key="7">
    <source>
        <dbReference type="EMBL" id="GEN07767.1"/>
    </source>
</evidence>
<organism evidence="7 10">
    <name type="scientific">Myxococcus fulvus</name>
    <dbReference type="NCBI Taxonomy" id="33"/>
    <lineage>
        <taxon>Bacteria</taxon>
        <taxon>Pseudomonadati</taxon>
        <taxon>Myxococcota</taxon>
        <taxon>Myxococcia</taxon>
        <taxon>Myxococcales</taxon>
        <taxon>Cystobacterineae</taxon>
        <taxon>Myxococcaceae</taxon>
        <taxon>Myxococcus</taxon>
    </lineage>
</organism>
<dbReference type="InterPro" id="IPR012292">
    <property type="entry name" value="Globin/Proto"/>
</dbReference>
<dbReference type="InterPro" id="IPR001486">
    <property type="entry name" value="Hemoglobin_trunc"/>
</dbReference>
<proteinExistence type="inferred from homology"/>
<dbReference type="PANTHER" id="PTHR47366">
    <property type="entry name" value="TWO-ON-TWO HEMOGLOBIN-3"/>
    <property type="match status" value="1"/>
</dbReference>
<protein>
    <submittedName>
        <fullName evidence="7 8">Globin</fullName>
    </submittedName>
</protein>
<dbReference type="GO" id="GO:0005344">
    <property type="term" value="F:oxygen carrier activity"/>
    <property type="evidence" value="ECO:0007669"/>
    <property type="project" value="InterPro"/>
</dbReference>
<comment type="caution">
    <text evidence="7">The sequence shown here is derived from an EMBL/GenBank/DDBJ whole genome shotgun (WGS) entry which is preliminary data.</text>
</comment>
<dbReference type="PROSITE" id="PS01213">
    <property type="entry name" value="GLOBIN_FAM_2"/>
    <property type="match status" value="1"/>
</dbReference>
<evidence type="ECO:0000256" key="2">
    <source>
        <dbReference type="ARBA" id="ARBA00022448"/>
    </source>
</evidence>
<sequence>MSVDLKPLELNAPPSDDWVPSLEDTPYQRLGGAEAAMALAGAFYDAMDAHEPALAKLHELDAEGRVNPGTRERFGLFLMGWLGGPQHYAERHGHPRLRMRHGHVPVDLSMRDAWLRAMQRAMDARGVTGGLRRFLDERFAQVADFLRNTEG</sequence>
<dbReference type="Proteomes" id="UP000321514">
    <property type="component" value="Unassembled WGS sequence"/>
</dbReference>
<dbReference type="AlphaFoldDB" id="A0A511T1K5"/>
<reference evidence="8 9" key="1">
    <citation type="submission" date="2016-10" db="EMBL/GenBank/DDBJ databases">
        <authorList>
            <person name="Varghese N."/>
            <person name="Submissions S."/>
        </authorList>
    </citation>
    <scope>NUCLEOTIDE SEQUENCE [LARGE SCALE GENOMIC DNA]</scope>
    <source>
        <strain evidence="8 9">DSM 16525</strain>
    </source>
</reference>
<evidence type="ECO:0000313" key="9">
    <source>
        <dbReference type="Proteomes" id="UP000183760"/>
    </source>
</evidence>
<dbReference type="GO" id="GO:0046872">
    <property type="term" value="F:metal ion binding"/>
    <property type="evidence" value="ECO:0007669"/>
    <property type="project" value="UniProtKB-KW"/>
</dbReference>
<comment type="similarity">
    <text evidence="6">Belongs to the truncated hemoglobin family. Group II subfamily.</text>
</comment>
<evidence type="ECO:0000256" key="1">
    <source>
        <dbReference type="ARBA" id="ARBA00001971"/>
    </source>
</evidence>
<dbReference type="Gene3D" id="1.10.490.10">
    <property type="entry name" value="Globins"/>
    <property type="match status" value="1"/>
</dbReference>
<keyword evidence="4" id="KW-0479">Metal-binding</keyword>
<comment type="cofactor">
    <cofactor evidence="1">
        <name>heme</name>
        <dbReference type="ChEBI" id="CHEBI:30413"/>
    </cofactor>
</comment>
<dbReference type="EMBL" id="BJXR01000025">
    <property type="protein sequence ID" value="GEN07767.1"/>
    <property type="molecule type" value="Genomic_DNA"/>
</dbReference>
<dbReference type="EMBL" id="FOIB01000001">
    <property type="protein sequence ID" value="SES80555.1"/>
    <property type="molecule type" value="Genomic_DNA"/>
</dbReference>
<dbReference type="SUPFAM" id="SSF46458">
    <property type="entry name" value="Globin-like"/>
    <property type="match status" value="1"/>
</dbReference>
<evidence type="ECO:0000256" key="4">
    <source>
        <dbReference type="ARBA" id="ARBA00022723"/>
    </source>
</evidence>
<keyword evidence="2" id="KW-0813">Transport</keyword>
<dbReference type="InterPro" id="IPR009050">
    <property type="entry name" value="Globin-like_sf"/>
</dbReference>
<dbReference type="PANTHER" id="PTHR47366:SF1">
    <property type="entry name" value="TWO-ON-TWO HEMOGLOBIN-3"/>
    <property type="match status" value="1"/>
</dbReference>
<dbReference type="GO" id="GO:0019825">
    <property type="term" value="F:oxygen binding"/>
    <property type="evidence" value="ECO:0007669"/>
    <property type="project" value="InterPro"/>
</dbReference>
<dbReference type="Pfam" id="PF01152">
    <property type="entry name" value="Bac_globin"/>
    <property type="match status" value="1"/>
</dbReference>
<keyword evidence="5" id="KW-0408">Iron</keyword>
<accession>A0A511T1K5</accession>
<keyword evidence="9" id="KW-1185">Reference proteome</keyword>
<dbReference type="GO" id="GO:0020037">
    <property type="term" value="F:heme binding"/>
    <property type="evidence" value="ECO:0007669"/>
    <property type="project" value="InterPro"/>
</dbReference>
<reference evidence="7 10" key="2">
    <citation type="submission" date="2019-07" db="EMBL/GenBank/DDBJ databases">
        <title>Whole genome shotgun sequence of Myxococcus fulvus NBRC 100333.</title>
        <authorList>
            <person name="Hosoyama A."/>
            <person name="Uohara A."/>
            <person name="Ohji S."/>
            <person name="Ichikawa N."/>
        </authorList>
    </citation>
    <scope>NUCLEOTIDE SEQUENCE [LARGE SCALE GENOMIC DNA]</scope>
    <source>
        <strain evidence="7 10">NBRC 100333</strain>
    </source>
</reference>
<dbReference type="InterPro" id="IPR019795">
    <property type="entry name" value="Globin_bac-like_CS"/>
</dbReference>
<keyword evidence="3" id="KW-0349">Heme</keyword>
<evidence type="ECO:0000313" key="8">
    <source>
        <dbReference type="EMBL" id="SES80555.1"/>
    </source>
</evidence>
<gene>
    <name evidence="7" type="ORF">MFU01_28040</name>
    <name evidence="8" type="ORF">SAMN05443572_101208</name>
</gene>
<dbReference type="Proteomes" id="UP000183760">
    <property type="component" value="Unassembled WGS sequence"/>
</dbReference>
<evidence type="ECO:0000313" key="10">
    <source>
        <dbReference type="Proteomes" id="UP000321514"/>
    </source>
</evidence>
<dbReference type="STRING" id="1334629.MFUL124B02_01940"/>
<name>A0A511T1K5_MYXFU</name>
<evidence type="ECO:0000256" key="3">
    <source>
        <dbReference type="ARBA" id="ARBA00022617"/>
    </source>
</evidence>